<evidence type="ECO:0000259" key="16">
    <source>
        <dbReference type="SMART" id="SM00382"/>
    </source>
</evidence>
<dbReference type="InterPro" id="IPR005936">
    <property type="entry name" value="FtsH"/>
</dbReference>
<dbReference type="FunFam" id="1.10.8.60:FF:000001">
    <property type="entry name" value="ATP-dependent zinc metalloprotease FtsH"/>
    <property type="match status" value="1"/>
</dbReference>
<evidence type="ECO:0000256" key="12">
    <source>
        <dbReference type="ARBA" id="ARBA00023136"/>
    </source>
</evidence>
<accession>A0A512DPP2</accession>
<dbReference type="FunFam" id="1.20.58.760:FF:000001">
    <property type="entry name" value="ATP-dependent zinc metalloprotease FtsH"/>
    <property type="match status" value="1"/>
</dbReference>
<comment type="similarity">
    <text evidence="15">Belongs to the AAA ATPase family.</text>
</comment>
<feature type="domain" description="AAA+ ATPase" evidence="16">
    <location>
        <begin position="193"/>
        <end position="333"/>
    </location>
</feature>
<comment type="subunit">
    <text evidence="14">Homohexamer.</text>
</comment>
<gene>
    <name evidence="17" type="primary">ftsH_1</name>
    <name evidence="14" type="synonym">ftsH</name>
    <name evidence="17" type="ORF">SAE02_25900</name>
</gene>
<dbReference type="SUPFAM" id="SSF52540">
    <property type="entry name" value="P-loop containing nucleoside triphosphate hydrolases"/>
    <property type="match status" value="1"/>
</dbReference>
<dbReference type="Gene3D" id="3.40.50.300">
    <property type="entry name" value="P-loop containing nucleotide triphosphate hydrolases"/>
    <property type="match status" value="1"/>
</dbReference>
<comment type="function">
    <text evidence="14">Acts as a processive, ATP-dependent zinc metallopeptidase for both cytoplasmic and membrane proteins. Plays a role in the quality control of integral membrane proteins.</text>
</comment>
<feature type="transmembrane region" description="Helical" evidence="14">
    <location>
        <begin position="12"/>
        <end position="31"/>
    </location>
</feature>
<dbReference type="PANTHER" id="PTHR23076">
    <property type="entry name" value="METALLOPROTEASE M41 FTSH"/>
    <property type="match status" value="1"/>
</dbReference>
<evidence type="ECO:0000256" key="3">
    <source>
        <dbReference type="ARBA" id="ARBA00022670"/>
    </source>
</evidence>
<keyword evidence="3 14" id="KW-0645">Protease</keyword>
<keyword evidence="10 14" id="KW-1133">Transmembrane helix</keyword>
<dbReference type="GO" id="GO:0004176">
    <property type="term" value="F:ATP-dependent peptidase activity"/>
    <property type="evidence" value="ECO:0007669"/>
    <property type="project" value="InterPro"/>
</dbReference>
<comment type="caution">
    <text evidence="14">Lacks conserved residue(s) required for the propagation of feature annotation.</text>
</comment>
<comment type="subcellular location">
    <subcellularLocation>
        <location evidence="14">Cell membrane</location>
        <topology evidence="14">Multi-pass membrane protein</topology>
        <orientation evidence="14">Cytoplasmic side</orientation>
    </subcellularLocation>
    <subcellularLocation>
        <location evidence="1">Membrane</location>
    </subcellularLocation>
</comment>
<keyword evidence="18" id="KW-1185">Reference proteome</keyword>
<dbReference type="AlphaFoldDB" id="A0A512DPP2"/>
<dbReference type="GO" id="GO:0005886">
    <property type="term" value="C:plasma membrane"/>
    <property type="evidence" value="ECO:0007669"/>
    <property type="project" value="UniProtKB-SubCell"/>
</dbReference>
<dbReference type="InterPro" id="IPR027417">
    <property type="entry name" value="P-loop_NTPase"/>
</dbReference>
<dbReference type="Pfam" id="PF17862">
    <property type="entry name" value="AAA_lid_3"/>
    <property type="match status" value="1"/>
</dbReference>
<evidence type="ECO:0000256" key="1">
    <source>
        <dbReference type="ARBA" id="ARBA00004370"/>
    </source>
</evidence>
<dbReference type="InterPro" id="IPR037219">
    <property type="entry name" value="Peptidase_M41-like"/>
</dbReference>
<feature type="binding site" evidence="14">
    <location>
        <begin position="201"/>
        <end position="208"/>
    </location>
    <ligand>
        <name>ATP</name>
        <dbReference type="ChEBI" id="CHEBI:30616"/>
    </ligand>
</feature>
<keyword evidence="4 14" id="KW-0812">Transmembrane</keyword>
<comment type="similarity">
    <text evidence="13 14">In the central section; belongs to the AAA ATPase family.</text>
</comment>
<dbReference type="HAMAP" id="MF_01458">
    <property type="entry name" value="FtsH"/>
    <property type="match status" value="1"/>
</dbReference>
<comment type="cofactor">
    <cofactor evidence="14">
        <name>Zn(2+)</name>
        <dbReference type="ChEBI" id="CHEBI:29105"/>
    </cofactor>
    <text evidence="14">Binds 1 zinc ion per subunit.</text>
</comment>
<dbReference type="GO" id="GO:0004222">
    <property type="term" value="F:metalloendopeptidase activity"/>
    <property type="evidence" value="ECO:0007669"/>
    <property type="project" value="InterPro"/>
</dbReference>
<dbReference type="GO" id="GO:0006508">
    <property type="term" value="P:proteolysis"/>
    <property type="evidence" value="ECO:0007669"/>
    <property type="project" value="UniProtKB-KW"/>
</dbReference>
<name>A0A512DPP2_9PROT</name>
<dbReference type="SMART" id="SM00382">
    <property type="entry name" value="AAA"/>
    <property type="match status" value="1"/>
</dbReference>
<dbReference type="GO" id="GO:0005524">
    <property type="term" value="F:ATP binding"/>
    <property type="evidence" value="ECO:0007669"/>
    <property type="project" value="UniProtKB-UniRule"/>
</dbReference>
<dbReference type="GO" id="GO:0030163">
    <property type="term" value="P:protein catabolic process"/>
    <property type="evidence" value="ECO:0007669"/>
    <property type="project" value="UniProtKB-UniRule"/>
</dbReference>
<feature type="binding site" evidence="14">
    <location>
        <position position="427"/>
    </location>
    <ligand>
        <name>Zn(2+)</name>
        <dbReference type="ChEBI" id="CHEBI:29105"/>
        <note>catalytic</note>
    </ligand>
</feature>
<dbReference type="PANTHER" id="PTHR23076:SF97">
    <property type="entry name" value="ATP-DEPENDENT ZINC METALLOPROTEASE YME1L1"/>
    <property type="match status" value="1"/>
</dbReference>
<evidence type="ECO:0000256" key="9">
    <source>
        <dbReference type="ARBA" id="ARBA00022840"/>
    </source>
</evidence>
<dbReference type="Proteomes" id="UP000321523">
    <property type="component" value="Unassembled WGS sequence"/>
</dbReference>
<dbReference type="FunFam" id="3.40.50.300:FF:000001">
    <property type="entry name" value="ATP-dependent zinc metalloprotease FtsH"/>
    <property type="match status" value="1"/>
</dbReference>
<evidence type="ECO:0000256" key="6">
    <source>
        <dbReference type="ARBA" id="ARBA00022741"/>
    </source>
</evidence>
<dbReference type="GO" id="GO:0008270">
    <property type="term" value="F:zinc ion binding"/>
    <property type="evidence" value="ECO:0007669"/>
    <property type="project" value="UniProtKB-UniRule"/>
</dbReference>
<organism evidence="17 18">
    <name type="scientific">Skermanella aerolata</name>
    <dbReference type="NCBI Taxonomy" id="393310"/>
    <lineage>
        <taxon>Bacteria</taxon>
        <taxon>Pseudomonadati</taxon>
        <taxon>Pseudomonadota</taxon>
        <taxon>Alphaproteobacteria</taxon>
        <taxon>Rhodospirillales</taxon>
        <taxon>Azospirillaceae</taxon>
        <taxon>Skermanella</taxon>
    </lineage>
</organism>
<dbReference type="SUPFAM" id="SSF140990">
    <property type="entry name" value="FtsH protease domain-like"/>
    <property type="match status" value="1"/>
</dbReference>
<reference evidence="17 18" key="1">
    <citation type="submission" date="2019-07" db="EMBL/GenBank/DDBJ databases">
        <title>Whole genome shotgun sequence of Skermanella aerolata NBRC 106429.</title>
        <authorList>
            <person name="Hosoyama A."/>
            <person name="Uohara A."/>
            <person name="Ohji S."/>
            <person name="Ichikawa N."/>
        </authorList>
    </citation>
    <scope>NUCLEOTIDE SEQUENCE [LARGE SCALE GENOMIC DNA]</scope>
    <source>
        <strain evidence="17 18">NBRC 106429</strain>
    </source>
</reference>
<dbReference type="Gene3D" id="1.20.58.760">
    <property type="entry name" value="Peptidase M41"/>
    <property type="match status" value="1"/>
</dbReference>
<evidence type="ECO:0000256" key="5">
    <source>
        <dbReference type="ARBA" id="ARBA00022723"/>
    </source>
</evidence>
<dbReference type="EMBL" id="BJYZ01000011">
    <property type="protein sequence ID" value="GEO38442.1"/>
    <property type="molecule type" value="Genomic_DNA"/>
</dbReference>
<dbReference type="InterPro" id="IPR003959">
    <property type="entry name" value="ATPase_AAA_core"/>
</dbReference>
<evidence type="ECO:0000256" key="11">
    <source>
        <dbReference type="ARBA" id="ARBA00023049"/>
    </source>
</evidence>
<evidence type="ECO:0000256" key="4">
    <source>
        <dbReference type="ARBA" id="ARBA00022692"/>
    </source>
</evidence>
<dbReference type="InterPro" id="IPR000642">
    <property type="entry name" value="Peptidase_M41"/>
</dbReference>
<feature type="active site" evidence="14">
    <location>
        <position position="424"/>
    </location>
</feature>
<evidence type="ECO:0000313" key="17">
    <source>
        <dbReference type="EMBL" id="GEO38442.1"/>
    </source>
</evidence>
<dbReference type="InterPro" id="IPR041569">
    <property type="entry name" value="AAA_lid_3"/>
</dbReference>
<evidence type="ECO:0000313" key="18">
    <source>
        <dbReference type="Proteomes" id="UP000321523"/>
    </source>
</evidence>
<evidence type="ECO:0000256" key="8">
    <source>
        <dbReference type="ARBA" id="ARBA00022833"/>
    </source>
</evidence>
<proteinExistence type="inferred from homology"/>
<dbReference type="Gene3D" id="1.10.8.60">
    <property type="match status" value="1"/>
</dbReference>
<evidence type="ECO:0000256" key="14">
    <source>
        <dbReference type="HAMAP-Rule" id="MF_01458"/>
    </source>
</evidence>
<keyword evidence="6 14" id="KW-0547">Nucleotide-binding</keyword>
<evidence type="ECO:0000256" key="13">
    <source>
        <dbReference type="ARBA" id="ARBA00061570"/>
    </source>
</evidence>
<keyword evidence="7 14" id="KW-0378">Hydrolase</keyword>
<dbReference type="NCBIfam" id="TIGR01241">
    <property type="entry name" value="FtsH_fam"/>
    <property type="match status" value="1"/>
</dbReference>
<keyword evidence="11 14" id="KW-0482">Metalloprotease</keyword>
<keyword evidence="14" id="KW-1003">Cell membrane</keyword>
<dbReference type="GO" id="GO:0016887">
    <property type="term" value="F:ATP hydrolysis activity"/>
    <property type="evidence" value="ECO:0007669"/>
    <property type="project" value="UniProtKB-UniRule"/>
</dbReference>
<comment type="caution">
    <text evidence="17">The sequence shown here is derived from an EMBL/GenBank/DDBJ whole genome shotgun (WGS) entry which is preliminary data.</text>
</comment>
<dbReference type="CDD" id="cd19501">
    <property type="entry name" value="RecA-like_FtsH"/>
    <property type="match status" value="1"/>
</dbReference>
<comment type="similarity">
    <text evidence="2 14">In the C-terminal section; belongs to the peptidase M41 family.</text>
</comment>
<dbReference type="PROSITE" id="PS00674">
    <property type="entry name" value="AAA"/>
    <property type="match status" value="1"/>
</dbReference>
<evidence type="ECO:0000256" key="2">
    <source>
        <dbReference type="ARBA" id="ARBA00010044"/>
    </source>
</evidence>
<dbReference type="InterPro" id="IPR003960">
    <property type="entry name" value="ATPase_AAA_CS"/>
</dbReference>
<evidence type="ECO:0000256" key="7">
    <source>
        <dbReference type="ARBA" id="ARBA00022801"/>
    </source>
</evidence>
<keyword evidence="9 14" id="KW-0067">ATP-binding</keyword>
<keyword evidence="8 14" id="KW-0862">Zinc</keyword>
<evidence type="ECO:0000256" key="15">
    <source>
        <dbReference type="RuleBase" id="RU003651"/>
    </source>
</evidence>
<dbReference type="Pfam" id="PF01434">
    <property type="entry name" value="Peptidase_M41"/>
    <property type="match status" value="1"/>
</dbReference>
<sequence length="633" mass="67294">MKSFLKRHARVITLVAALVMIATGGLTYVFASGAGTFGALIGRMDRTEVGQSVFADRLAAGGIASLHVMGNRIEFTDRDGVNGVTTVLWTDALRQAVAAPGIEMNVEPVEGGALLATNRWLDVLLKLNMVGFLAFALVFMAGMMRSPVKKSGTASSDVRFADVAGVDEARAELVELVDFLKAPDRFAQLGAGIPKGVLLVGPPGTGKTLLARAVAGEAGVPFFPVTGSDFVEMYVGVGAARIRKLFRDARKRAPCILFIDEIDALARARGATSPSGGQIETENTLNQLLAEMDGFARASGLIVIAATNRVDVLDPAILRPGRFDRHVFVGNPDIKGRAAILAVHAAKVALEADVDLTVVARGTPGMSGADLANLVNEAALRAARARRFQVSMADFEQARDKIVMGGEKVTVMSEDERRLTAFHEAGHALVAWRSAHSDPVHKVTIVPRGRSLGMMVRLPLEDRFCLSRARLEAELDVTMGGRAAEEIVFGKEFVTTGAAGDIQMATDIATKMVTTWGMSDRFGMVAYGRGAAPAAATAARTPQGEAGALSPQIAEEVRGIIDAAYRRAHDLLTADLARLYELADGLLREETLDAAAVRTIFERPAYRAGETGVEAEAIKPPLVGADPEHYELA</sequence>
<dbReference type="EC" id="3.4.24.-" evidence="14"/>
<keyword evidence="12 14" id="KW-0472">Membrane</keyword>
<keyword evidence="5 14" id="KW-0479">Metal-binding</keyword>
<protein>
    <recommendedName>
        <fullName evidence="14">ATP-dependent zinc metalloprotease FtsH</fullName>
        <ecNumber evidence="14">3.4.24.-</ecNumber>
    </recommendedName>
</protein>
<feature type="binding site" evidence="14">
    <location>
        <position position="423"/>
    </location>
    <ligand>
        <name>Zn(2+)</name>
        <dbReference type="ChEBI" id="CHEBI:29105"/>
        <note>catalytic</note>
    </ligand>
</feature>
<dbReference type="Pfam" id="PF00004">
    <property type="entry name" value="AAA"/>
    <property type="match status" value="1"/>
</dbReference>
<dbReference type="RefSeq" id="WP_052832047.1">
    <property type="nucleotide sequence ID" value="NZ_BJYZ01000011.1"/>
</dbReference>
<dbReference type="InterPro" id="IPR003593">
    <property type="entry name" value="AAA+_ATPase"/>
</dbReference>
<feature type="binding site" evidence="14">
    <location>
        <position position="501"/>
    </location>
    <ligand>
        <name>Zn(2+)</name>
        <dbReference type="ChEBI" id="CHEBI:29105"/>
        <note>catalytic</note>
    </ligand>
</feature>
<evidence type="ECO:0000256" key="10">
    <source>
        <dbReference type="ARBA" id="ARBA00022989"/>
    </source>
</evidence>